<dbReference type="Proteomes" id="UP000218418">
    <property type="component" value="Chromosome"/>
</dbReference>
<evidence type="ECO:0000313" key="3">
    <source>
        <dbReference type="Proteomes" id="UP000218418"/>
    </source>
</evidence>
<sequence length="182" mass="19765">MKLGLLARAFSGATIASLSLFSAVVISHQPSHAGGATFYCGTSTYRNKSVPTTFARTQDGKKVPIVRWISNYFPPPWTPKKRCGAVSSKFQRFYDHGILRYITADTLKGQPVLCATPSPGIGCTSDTVLFTLKPGSNPQATIRRLLDRRGLAGGMVLNESANSVDVDFEMYLQSGSDEARKK</sequence>
<organism evidence="2 3">
    <name type="scientific">Calothrix parasitica NIES-267</name>
    <dbReference type="NCBI Taxonomy" id="1973488"/>
    <lineage>
        <taxon>Bacteria</taxon>
        <taxon>Bacillati</taxon>
        <taxon>Cyanobacteriota</taxon>
        <taxon>Cyanophyceae</taxon>
        <taxon>Nostocales</taxon>
        <taxon>Calotrichaceae</taxon>
        <taxon>Calothrix</taxon>
    </lineage>
</organism>
<dbReference type="AlphaFoldDB" id="A0A1Z4LL55"/>
<dbReference type="EMBL" id="AP018227">
    <property type="protein sequence ID" value="BAY81962.1"/>
    <property type="molecule type" value="Genomic_DNA"/>
</dbReference>
<feature type="chain" id="PRO_5012667376" evidence="1">
    <location>
        <begin position="34"/>
        <end position="182"/>
    </location>
</feature>
<accession>A0A1Z4LL55</accession>
<dbReference type="Pfam" id="PF14218">
    <property type="entry name" value="COP23"/>
    <property type="match status" value="1"/>
</dbReference>
<dbReference type="InterPro" id="IPR025478">
    <property type="entry name" value="COP23"/>
</dbReference>
<dbReference type="OrthoDB" id="490444at2"/>
<reference evidence="2 3" key="1">
    <citation type="submission" date="2017-06" db="EMBL/GenBank/DDBJ databases">
        <title>Genome sequencing of cyanobaciteial culture collection at National Institute for Environmental Studies (NIES).</title>
        <authorList>
            <person name="Hirose Y."/>
            <person name="Shimura Y."/>
            <person name="Fujisawa T."/>
            <person name="Nakamura Y."/>
            <person name="Kawachi M."/>
        </authorList>
    </citation>
    <scope>NUCLEOTIDE SEQUENCE [LARGE SCALE GENOMIC DNA]</scope>
    <source>
        <strain evidence="2 3">NIES-267</strain>
    </source>
</reference>
<name>A0A1Z4LL55_9CYAN</name>
<proteinExistence type="predicted"/>
<protein>
    <submittedName>
        <fullName evidence="2">Uncharacterized protein</fullName>
    </submittedName>
</protein>
<keyword evidence="1" id="KW-0732">Signal</keyword>
<evidence type="ECO:0000256" key="1">
    <source>
        <dbReference type="SAM" id="SignalP"/>
    </source>
</evidence>
<feature type="signal peptide" evidence="1">
    <location>
        <begin position="1"/>
        <end position="33"/>
    </location>
</feature>
<gene>
    <name evidence="2" type="ORF">NIES267_14400</name>
</gene>
<evidence type="ECO:0000313" key="2">
    <source>
        <dbReference type="EMBL" id="BAY81962.1"/>
    </source>
</evidence>
<keyword evidence="3" id="KW-1185">Reference proteome</keyword>